<dbReference type="Proteomes" id="UP001620408">
    <property type="component" value="Unassembled WGS sequence"/>
</dbReference>
<evidence type="ECO:0000256" key="5">
    <source>
        <dbReference type="ARBA" id="ARBA00022692"/>
    </source>
</evidence>
<evidence type="ECO:0000256" key="1">
    <source>
        <dbReference type="ARBA" id="ARBA00004651"/>
    </source>
</evidence>
<evidence type="ECO:0000313" key="9">
    <source>
        <dbReference type="EMBL" id="MFK2915874.1"/>
    </source>
</evidence>
<feature type="transmembrane region" description="Helical" evidence="8">
    <location>
        <begin position="523"/>
        <end position="542"/>
    </location>
</feature>
<dbReference type="Gene3D" id="3.30.70.1320">
    <property type="entry name" value="Multidrug efflux transporter AcrB pore domain like"/>
    <property type="match status" value="1"/>
</dbReference>
<keyword evidence="6 8" id="KW-1133">Transmembrane helix</keyword>
<feature type="transmembrane region" description="Helical" evidence="8">
    <location>
        <begin position="334"/>
        <end position="353"/>
    </location>
</feature>
<evidence type="ECO:0000256" key="3">
    <source>
        <dbReference type="ARBA" id="ARBA00022448"/>
    </source>
</evidence>
<dbReference type="EMBL" id="JADIKD010000005">
    <property type="protein sequence ID" value="MFK2915874.1"/>
    <property type="molecule type" value="Genomic_DNA"/>
</dbReference>
<evidence type="ECO:0000256" key="4">
    <source>
        <dbReference type="ARBA" id="ARBA00022475"/>
    </source>
</evidence>
<keyword evidence="3" id="KW-0813">Transport</keyword>
<dbReference type="PANTHER" id="PTHR32063:SF17">
    <property type="entry name" value="CATION EFFLUX SYSTEM PROTEIN"/>
    <property type="match status" value="1"/>
</dbReference>
<feature type="transmembrane region" description="Helical" evidence="8">
    <location>
        <begin position="910"/>
        <end position="933"/>
    </location>
</feature>
<accession>A0ABW8K303</accession>
<dbReference type="SUPFAM" id="SSF82693">
    <property type="entry name" value="Multidrug efflux transporter AcrB pore domain, PN1, PN2, PC1 and PC2 subdomains"/>
    <property type="match status" value="3"/>
</dbReference>
<feature type="transmembrane region" description="Helical" evidence="8">
    <location>
        <begin position="859"/>
        <end position="878"/>
    </location>
</feature>
<feature type="transmembrane region" description="Helical" evidence="8">
    <location>
        <begin position="960"/>
        <end position="981"/>
    </location>
</feature>
<evidence type="ECO:0000256" key="8">
    <source>
        <dbReference type="SAM" id="Phobius"/>
    </source>
</evidence>
<dbReference type="PANTHER" id="PTHR32063">
    <property type="match status" value="1"/>
</dbReference>
<sequence length="1032" mass="112125">MIDKLIAWCLHKRTLVFGVAILVMIYGHYAWTQLAVEAYPELSDVTAQVTTQVPGLAAEEIEQQITIPLERALAGTPGVVSTRSSSTFGLSLITLVFRDGAEDYWSRQRVMELIAGVTLPAGVTPALDPVSGPAGEIYRYTLESDTRNLMELSEIQRWKVIPALQQVSGVANVDNFGGFTKEFQLEVEPQKLLQFGVGMNDVITAISANNTNAGGGRVTRGEQSYVIRGEGLMRTLKDMGDIVVTQHNGNPIRVRDLGKLQYGHQIREGILGKDNNPDTVEGIVNLLKYENPSLVLKGIHAKVDELNKLLAPMDVRIAPFIDRDDLVQATVSKVSHTVIEGVGLVCIVLILFLGSPRSALVAAVTIPFALVTVFIVMHFFKMPANLFSLGAIDFGVIVDGAIVVTEAILRKREARPDAYLHEADVLSATKQVARPIFFATLIIVTAYAPLLAFEHAEGKLFSPMAHTVGYALLGALLCAITLVPALAWLALRKPRKMFHNKPLERLQAGYRRLLERLLGRPRVTYGIAGIALVAVIALGMSIGREFLPELDEGSLWVQVQLPSGLSLEKASEMASEYRRVVGEFPEVSYVVTQLGRNDTGSDPWTPSHIESGVGLKPYDAWPSGESKADFVRRLNARLQQIPGISVGISQPIIDGENDMVGGAHSPLVLRIYGDDFKELRRIGGEIVDVLKGVRGTADASIFQEPPIPQLTVKVDRDAAARYGINVADINTLIQTGVGGSPITQAYVEDRVYNVTARVPHQVAANPEALGKLVLTAPSGARVPLAMVTRITLQTGESTIAHEGGHRQITVRIDNRDRALSEYLAEAQDKIASTVHFDAQQYRLEWAGQFENQQRAQSRLVLVLGLVLAVMAVLLFAEFGNLRQALLVLAVVPLATLGGLISLHVKGETLNIATAVGFIALFGVAVQNGIIMVANFNRMRREGHGVRDAVLLGATERFRPVLMTATVASVGMLPAALATGIGTDVQRGLATVVVGGLVIATLLTLFILPAFYDVLERFVERRLRRHSHPAKEI</sequence>
<protein>
    <submittedName>
        <fullName evidence="9">Efflux RND transporter permease subunit</fullName>
    </submittedName>
</protein>
<dbReference type="InterPro" id="IPR027463">
    <property type="entry name" value="AcrB_DN_DC_subdom"/>
</dbReference>
<dbReference type="InterPro" id="IPR004763">
    <property type="entry name" value="CusA-like"/>
</dbReference>
<gene>
    <name evidence="9" type="ORF">ISS97_01250</name>
</gene>
<dbReference type="Pfam" id="PF00873">
    <property type="entry name" value="ACR_tran"/>
    <property type="match status" value="1"/>
</dbReference>
<dbReference type="InterPro" id="IPR001036">
    <property type="entry name" value="Acrflvin-R"/>
</dbReference>
<feature type="transmembrane region" description="Helical" evidence="8">
    <location>
        <begin position="987"/>
        <end position="1014"/>
    </location>
</feature>
<dbReference type="Gene3D" id="3.30.70.1430">
    <property type="entry name" value="Multidrug efflux transporter AcrB pore domain"/>
    <property type="match status" value="2"/>
</dbReference>
<dbReference type="NCBIfam" id="TIGR00914">
    <property type="entry name" value="2A0601"/>
    <property type="match status" value="1"/>
</dbReference>
<feature type="transmembrane region" description="Helical" evidence="8">
    <location>
        <begin position="468"/>
        <end position="491"/>
    </location>
</feature>
<proteinExistence type="inferred from homology"/>
<reference evidence="9 10" key="1">
    <citation type="submission" date="2020-10" db="EMBL/GenBank/DDBJ databases">
        <title>Phylogeny of dyella-like bacteria.</title>
        <authorList>
            <person name="Fu J."/>
        </authorList>
    </citation>
    <scope>NUCLEOTIDE SEQUENCE [LARGE SCALE GENOMIC DNA]</scope>
    <source>
        <strain evidence="9 10">BB4</strain>
    </source>
</reference>
<dbReference type="Gene3D" id="3.30.70.1440">
    <property type="entry name" value="Multidrug efflux transporter AcrB pore domain"/>
    <property type="match status" value="1"/>
</dbReference>
<keyword evidence="5 8" id="KW-0812">Transmembrane</keyword>
<keyword evidence="10" id="KW-1185">Reference proteome</keyword>
<feature type="transmembrane region" description="Helical" evidence="8">
    <location>
        <begin position="885"/>
        <end position="904"/>
    </location>
</feature>
<evidence type="ECO:0000256" key="7">
    <source>
        <dbReference type="ARBA" id="ARBA00023136"/>
    </source>
</evidence>
<feature type="transmembrane region" description="Helical" evidence="8">
    <location>
        <begin position="360"/>
        <end position="380"/>
    </location>
</feature>
<comment type="subcellular location">
    <subcellularLocation>
        <location evidence="1">Cell membrane</location>
        <topology evidence="1">Multi-pass membrane protein</topology>
    </subcellularLocation>
</comment>
<organism evidence="9 10">
    <name type="scientific">Dyella koreensis</name>
    <dbReference type="NCBI Taxonomy" id="311235"/>
    <lineage>
        <taxon>Bacteria</taxon>
        <taxon>Pseudomonadati</taxon>
        <taxon>Pseudomonadota</taxon>
        <taxon>Gammaproteobacteria</taxon>
        <taxon>Lysobacterales</taxon>
        <taxon>Rhodanobacteraceae</taxon>
        <taxon>Dyella</taxon>
    </lineage>
</organism>
<feature type="transmembrane region" description="Helical" evidence="8">
    <location>
        <begin position="14"/>
        <end position="31"/>
    </location>
</feature>
<keyword evidence="7 8" id="KW-0472">Membrane</keyword>
<dbReference type="SUPFAM" id="SSF82866">
    <property type="entry name" value="Multidrug efflux transporter AcrB transmembrane domain"/>
    <property type="match status" value="2"/>
</dbReference>
<name>A0ABW8K303_9GAMM</name>
<evidence type="ECO:0000313" key="10">
    <source>
        <dbReference type="Proteomes" id="UP001620408"/>
    </source>
</evidence>
<feature type="transmembrane region" description="Helical" evidence="8">
    <location>
        <begin position="386"/>
        <end position="409"/>
    </location>
</feature>
<dbReference type="RefSeq" id="WP_379987463.1">
    <property type="nucleotide sequence ID" value="NZ_JADIKD010000005.1"/>
</dbReference>
<keyword evidence="4" id="KW-1003">Cell membrane</keyword>
<evidence type="ECO:0000256" key="6">
    <source>
        <dbReference type="ARBA" id="ARBA00022989"/>
    </source>
</evidence>
<dbReference type="SUPFAM" id="SSF82714">
    <property type="entry name" value="Multidrug efflux transporter AcrB TolC docking domain, DN and DC subdomains"/>
    <property type="match status" value="2"/>
</dbReference>
<comment type="similarity">
    <text evidence="2">Belongs to the resistance-nodulation-cell division (RND) (TC 2.A.6) family.</text>
</comment>
<dbReference type="PRINTS" id="PR00702">
    <property type="entry name" value="ACRIFLAVINRP"/>
</dbReference>
<feature type="transmembrane region" description="Helical" evidence="8">
    <location>
        <begin position="436"/>
        <end position="456"/>
    </location>
</feature>
<dbReference type="Gene3D" id="1.20.1640.10">
    <property type="entry name" value="Multidrug efflux transporter AcrB transmembrane domain"/>
    <property type="match status" value="2"/>
</dbReference>
<comment type="caution">
    <text evidence="9">The sequence shown here is derived from an EMBL/GenBank/DDBJ whole genome shotgun (WGS) entry which is preliminary data.</text>
</comment>
<dbReference type="Gene3D" id="3.30.2090.10">
    <property type="entry name" value="Multidrug efflux transporter AcrB TolC docking domain, DN and DC subdomains"/>
    <property type="match status" value="2"/>
</dbReference>
<evidence type="ECO:0000256" key="2">
    <source>
        <dbReference type="ARBA" id="ARBA00010942"/>
    </source>
</evidence>